<keyword evidence="6" id="KW-0539">Nucleus</keyword>
<evidence type="ECO:0000256" key="4">
    <source>
        <dbReference type="ARBA" id="ARBA00022989"/>
    </source>
</evidence>
<keyword evidence="2" id="KW-0597">Phosphoprotein</keyword>
<dbReference type="FunFam" id="1.10.720.40:FF:000001">
    <property type="entry name" value="LEM domain containing 2, isoform CRA_a"/>
    <property type="match status" value="1"/>
</dbReference>
<comment type="subcellular location">
    <subcellularLocation>
        <location evidence="1">Nucleus inner membrane</location>
        <topology evidence="1">Multi-pass membrane protein</topology>
    </subcellularLocation>
</comment>
<reference evidence="12" key="1">
    <citation type="submission" date="2016-06" db="UniProtKB">
        <authorList>
            <consortium name="WormBaseParasite"/>
        </authorList>
    </citation>
    <scope>IDENTIFICATION</scope>
</reference>
<dbReference type="InterPro" id="IPR012677">
    <property type="entry name" value="Nucleotide-bd_a/b_plait_sf"/>
</dbReference>
<dbReference type="SUPFAM" id="SSF63451">
    <property type="entry name" value="LEM domain"/>
    <property type="match status" value="1"/>
</dbReference>
<name>A0A183J1N4_9BILA</name>
<protein>
    <submittedName>
        <fullName evidence="12">LEM domain-containing protein</fullName>
    </submittedName>
</protein>
<evidence type="ECO:0000313" key="12">
    <source>
        <dbReference type="WBParaSite" id="SBAD_0001013201-mRNA-1"/>
    </source>
</evidence>
<feature type="domain" description="LEM" evidence="9">
    <location>
        <begin position="1"/>
        <end position="42"/>
    </location>
</feature>
<dbReference type="InterPro" id="IPR011015">
    <property type="entry name" value="LEM/LEM-like_dom_sf"/>
</dbReference>
<reference evidence="10 11" key="2">
    <citation type="submission" date="2018-11" db="EMBL/GenBank/DDBJ databases">
        <authorList>
            <consortium name="Pathogen Informatics"/>
        </authorList>
    </citation>
    <scope>NUCLEOTIDE SEQUENCE [LARGE SCALE GENOMIC DNA]</scope>
</reference>
<evidence type="ECO:0000313" key="10">
    <source>
        <dbReference type="EMBL" id="VDP25901.1"/>
    </source>
</evidence>
<dbReference type="Gene3D" id="1.10.720.40">
    <property type="match status" value="1"/>
</dbReference>
<evidence type="ECO:0000256" key="2">
    <source>
        <dbReference type="ARBA" id="ARBA00022553"/>
    </source>
</evidence>
<dbReference type="InterPro" id="IPR052277">
    <property type="entry name" value="INM_ESCRT-Associated"/>
</dbReference>
<dbReference type="AlphaFoldDB" id="A0A183J1N4"/>
<feature type="compositionally biased region" description="Polar residues" evidence="7">
    <location>
        <begin position="63"/>
        <end position="73"/>
    </location>
</feature>
<dbReference type="GO" id="GO:0005637">
    <property type="term" value="C:nuclear inner membrane"/>
    <property type="evidence" value="ECO:0007669"/>
    <property type="project" value="UniProtKB-SubCell"/>
</dbReference>
<dbReference type="Gene3D" id="1.10.10.1180">
    <property type="entry name" value="MAN1, winged-helix domain"/>
    <property type="match status" value="1"/>
</dbReference>
<keyword evidence="11" id="KW-1185">Reference proteome</keyword>
<dbReference type="InterPro" id="IPR041885">
    <property type="entry name" value="MAN1_winged_helix_dom"/>
</dbReference>
<dbReference type="GO" id="GO:0006998">
    <property type="term" value="P:nuclear envelope organization"/>
    <property type="evidence" value="ECO:0007669"/>
    <property type="project" value="TreeGrafter"/>
</dbReference>
<dbReference type="InterPro" id="IPR035979">
    <property type="entry name" value="RBD_domain_sf"/>
</dbReference>
<dbReference type="SMART" id="SM00540">
    <property type="entry name" value="LEM"/>
    <property type="match status" value="1"/>
</dbReference>
<organism evidence="12">
    <name type="scientific">Soboliphyme baturini</name>
    <dbReference type="NCBI Taxonomy" id="241478"/>
    <lineage>
        <taxon>Eukaryota</taxon>
        <taxon>Metazoa</taxon>
        <taxon>Ecdysozoa</taxon>
        <taxon>Nematoda</taxon>
        <taxon>Enoplea</taxon>
        <taxon>Dorylaimia</taxon>
        <taxon>Dioctophymatida</taxon>
        <taxon>Dioctophymatoidea</taxon>
        <taxon>Soboliphymatidae</taxon>
        <taxon>Soboliphyme</taxon>
    </lineage>
</organism>
<evidence type="ECO:0000256" key="5">
    <source>
        <dbReference type="ARBA" id="ARBA00023136"/>
    </source>
</evidence>
<dbReference type="SUPFAM" id="SSF54928">
    <property type="entry name" value="RNA-binding domain, RBD"/>
    <property type="match status" value="1"/>
</dbReference>
<sequence>MNQMTDDDLRKELRRLGVNFGPITDTTRSFYYNKIAKLKENQNTPTTNKPEPPRRTTRGTAVKSYSKTIPSEQYSDEDLFGRRSTEGDSFDESPDLGRPSAVIPGEANIHSASSSPPSQDRRGKSLRLSDDTFPDVVPGVANLLNSGSATFRTSHDMAKPLVVNERVADTRSTSSKLWSSSDQSTTDGFMPKAFGIGSQTKPSVLNSTNIRDSIATDSLPYSVKTDDLVRRRLHTDSSSSYGIGSGGYGFGKSAASRPKTVTQNKPAGFGIGSDRKGLVSALPSSLAPDYKFDTPYSRRTIGGEPDKSLFYHYNGVAEPFYDSNASKRRPVLSSVARGLVSRRPVGSFQSTAMAWWRQSWVQNIKFSKYFSEHTPRHVIMLLSVFFALLTIAYFIVVHTGKLKIGARIVEGALADTVSFVYGQMILPLLIIAAVAAVVGLLYLFRKYQLERQQMECKKIFALVEKIIETVRERHEESELNKNIVPYIAIPRVRDMLISPYNRLELMPVWEKAVRYLNENESRVRAEVHSINGEEVMVWRWLQTGDDKIWQGHAFPEDQKALNLPILPYFECLKLRGLFEPELESEDDWSEHIRDAILEKLGDSIHVVHLFVDGNSKEGCVYLRLRTREEAGEAYKRLHGYWFNGKPSMAVQLIFT</sequence>
<dbReference type="Proteomes" id="UP000270296">
    <property type="component" value="Unassembled WGS sequence"/>
</dbReference>
<evidence type="ECO:0000256" key="8">
    <source>
        <dbReference type="SAM" id="Phobius"/>
    </source>
</evidence>
<dbReference type="OrthoDB" id="118234at2759"/>
<dbReference type="PANTHER" id="PTHR13428">
    <property type="entry name" value="INNER NUCLEAR MEMBRANE PROTEIN MAN1 LEM DOMAIN CONTAINING PROTEIN"/>
    <property type="match status" value="1"/>
</dbReference>
<feature type="region of interest" description="Disordered" evidence="7">
    <location>
        <begin position="37"/>
        <end position="130"/>
    </location>
</feature>
<feature type="transmembrane region" description="Helical" evidence="8">
    <location>
        <begin position="378"/>
        <end position="400"/>
    </location>
</feature>
<evidence type="ECO:0000256" key="3">
    <source>
        <dbReference type="ARBA" id="ARBA00022692"/>
    </source>
</evidence>
<keyword evidence="4 8" id="KW-1133">Transmembrane helix</keyword>
<keyword evidence="5 8" id="KW-0472">Membrane</keyword>
<dbReference type="InterPro" id="IPR003887">
    <property type="entry name" value="LEM_dom"/>
</dbReference>
<dbReference type="PANTHER" id="PTHR13428:SF12">
    <property type="entry name" value="INNER NUCLEAR MEMBRANE PROTEIN MAN1"/>
    <property type="match status" value="1"/>
</dbReference>
<feature type="transmembrane region" description="Helical" evidence="8">
    <location>
        <begin position="420"/>
        <end position="444"/>
    </location>
</feature>
<dbReference type="EMBL" id="UZAM01013156">
    <property type="protein sequence ID" value="VDP25901.1"/>
    <property type="molecule type" value="Genomic_DNA"/>
</dbReference>
<evidence type="ECO:0000256" key="6">
    <source>
        <dbReference type="ARBA" id="ARBA00023242"/>
    </source>
</evidence>
<proteinExistence type="predicted"/>
<dbReference type="CDD" id="cd12934">
    <property type="entry name" value="LEM"/>
    <property type="match status" value="1"/>
</dbReference>
<dbReference type="Pfam" id="PF09402">
    <property type="entry name" value="MSC"/>
    <property type="match status" value="1"/>
</dbReference>
<dbReference type="PROSITE" id="PS50954">
    <property type="entry name" value="LEM"/>
    <property type="match status" value="1"/>
</dbReference>
<dbReference type="GO" id="GO:0031490">
    <property type="term" value="F:chromatin DNA binding"/>
    <property type="evidence" value="ECO:0007669"/>
    <property type="project" value="TreeGrafter"/>
</dbReference>
<accession>A0A183J1N4</accession>
<evidence type="ECO:0000259" key="9">
    <source>
        <dbReference type="PROSITE" id="PS50954"/>
    </source>
</evidence>
<evidence type="ECO:0000256" key="7">
    <source>
        <dbReference type="SAM" id="MobiDB-lite"/>
    </source>
</evidence>
<dbReference type="GO" id="GO:0030514">
    <property type="term" value="P:negative regulation of BMP signaling pathway"/>
    <property type="evidence" value="ECO:0007669"/>
    <property type="project" value="TreeGrafter"/>
</dbReference>
<keyword evidence="3 8" id="KW-0812">Transmembrane</keyword>
<evidence type="ECO:0000256" key="1">
    <source>
        <dbReference type="ARBA" id="ARBA00004473"/>
    </source>
</evidence>
<dbReference type="Gene3D" id="3.30.70.330">
    <property type="match status" value="1"/>
</dbReference>
<gene>
    <name evidence="10" type="ORF">SBAD_LOCUS9782</name>
</gene>
<evidence type="ECO:0000313" key="11">
    <source>
        <dbReference type="Proteomes" id="UP000270296"/>
    </source>
</evidence>
<dbReference type="WBParaSite" id="SBAD_0001013201-mRNA-1">
    <property type="protein sequence ID" value="SBAD_0001013201-mRNA-1"/>
    <property type="gene ID" value="SBAD_0001013201"/>
</dbReference>
<dbReference type="InterPro" id="IPR018996">
    <property type="entry name" value="Man1/Src1-like_C"/>
</dbReference>
<dbReference type="Pfam" id="PF03020">
    <property type="entry name" value="LEM"/>
    <property type="match status" value="1"/>
</dbReference>
<feature type="compositionally biased region" description="Basic and acidic residues" evidence="7">
    <location>
        <begin position="119"/>
        <end position="130"/>
    </location>
</feature>